<dbReference type="Proteomes" id="UP000264071">
    <property type="component" value="Unassembled WGS sequence"/>
</dbReference>
<feature type="chain" id="PRO_5017605488" description="Exo-alpha-sialidase" evidence="1">
    <location>
        <begin position="20"/>
        <end position="341"/>
    </location>
</feature>
<proteinExistence type="predicted"/>
<evidence type="ECO:0000313" key="2">
    <source>
        <dbReference type="EMBL" id="HCT57878.1"/>
    </source>
</evidence>
<dbReference type="EMBL" id="DPIY01000010">
    <property type="protein sequence ID" value="HCT57878.1"/>
    <property type="molecule type" value="Genomic_DNA"/>
</dbReference>
<organism evidence="2 3">
    <name type="scientific">Gemmatimonas aurantiaca</name>
    <dbReference type="NCBI Taxonomy" id="173480"/>
    <lineage>
        <taxon>Bacteria</taxon>
        <taxon>Pseudomonadati</taxon>
        <taxon>Gemmatimonadota</taxon>
        <taxon>Gemmatimonadia</taxon>
        <taxon>Gemmatimonadales</taxon>
        <taxon>Gemmatimonadaceae</taxon>
        <taxon>Gemmatimonas</taxon>
    </lineage>
</organism>
<dbReference type="AlphaFoldDB" id="A0A3D4VB79"/>
<comment type="caution">
    <text evidence="2">The sequence shown here is derived from an EMBL/GenBank/DDBJ whole genome shotgun (WGS) entry which is preliminary data.</text>
</comment>
<gene>
    <name evidence="2" type="ORF">DGD08_11810</name>
</gene>
<accession>A0A3D4VB79</accession>
<evidence type="ECO:0000256" key="1">
    <source>
        <dbReference type="SAM" id="SignalP"/>
    </source>
</evidence>
<keyword evidence="1" id="KW-0732">Signal</keyword>
<evidence type="ECO:0000313" key="3">
    <source>
        <dbReference type="Proteomes" id="UP000264071"/>
    </source>
</evidence>
<sequence length="341" mass="35955">MVYKLLLGAALCLPLAACEQPALTWADAAPERTANPSPLAHPPFVPYDSTLRANTPYADFLETQDRLREAGAASLLFARVGAMAEATQTLTSAATIPSTGTGQATDAPLGDGAAPMDSLRCARSLRIVTAGGSDPKQGHGQVAAWWTRATGGRVFLMAAWRDSVPGGPMRAMWRGPIPVDTLDQGPRDAQASERGAYGCARPAPSLAVDSINGYVHVAYALTGPEGPGIFYAHQMTPHALFEPPVAVLYGARLGEVRVASDGDLVAVTYEDPNGRGRGRIGLAVSRTAGHIFEERQTVSVGSTESRDPYVAVQGRAVVVGWSEFGAPTAEPTFLVRRARIH</sequence>
<evidence type="ECO:0008006" key="4">
    <source>
        <dbReference type="Google" id="ProtNLM"/>
    </source>
</evidence>
<reference evidence="2 3" key="1">
    <citation type="journal article" date="2018" name="Nat. Biotechnol.">
        <title>A standardized bacterial taxonomy based on genome phylogeny substantially revises the tree of life.</title>
        <authorList>
            <person name="Parks D.H."/>
            <person name="Chuvochina M."/>
            <person name="Waite D.W."/>
            <person name="Rinke C."/>
            <person name="Skarshewski A."/>
            <person name="Chaumeil P.A."/>
            <person name="Hugenholtz P."/>
        </authorList>
    </citation>
    <scope>NUCLEOTIDE SEQUENCE [LARGE SCALE GENOMIC DNA]</scope>
    <source>
        <strain evidence="2">UBA8844</strain>
    </source>
</reference>
<protein>
    <recommendedName>
        <fullName evidence="4">Exo-alpha-sialidase</fullName>
    </recommendedName>
</protein>
<name>A0A3D4VB79_9BACT</name>
<feature type="signal peptide" evidence="1">
    <location>
        <begin position="1"/>
        <end position="19"/>
    </location>
</feature>